<dbReference type="InterPro" id="IPR020568">
    <property type="entry name" value="Ribosomal_Su5_D2-typ_SF"/>
</dbReference>
<feature type="domain" description="GHMP kinase C-terminal" evidence="5">
    <location>
        <begin position="235"/>
        <end position="308"/>
    </location>
</feature>
<dbReference type="RefSeq" id="WP_051820114.1">
    <property type="nucleotide sequence ID" value="NZ_JBIBDZ010000009.1"/>
</dbReference>
<evidence type="ECO:0000259" key="5">
    <source>
        <dbReference type="Pfam" id="PF08544"/>
    </source>
</evidence>
<feature type="region of interest" description="Disordered" evidence="3">
    <location>
        <begin position="1"/>
        <end position="33"/>
    </location>
</feature>
<evidence type="ECO:0000313" key="7">
    <source>
        <dbReference type="Proteomes" id="UP001602370"/>
    </source>
</evidence>
<dbReference type="Proteomes" id="UP001602370">
    <property type="component" value="Unassembled WGS sequence"/>
</dbReference>
<feature type="compositionally biased region" description="Basic and acidic residues" evidence="3">
    <location>
        <begin position="351"/>
        <end position="371"/>
    </location>
</feature>
<keyword evidence="2 6" id="KW-0418">Kinase</keyword>
<dbReference type="InterPro" id="IPR014721">
    <property type="entry name" value="Ribsml_uS5_D2-typ_fold_subgr"/>
</dbReference>
<dbReference type="Pfam" id="PF00288">
    <property type="entry name" value="GHMP_kinases_N"/>
    <property type="match status" value="1"/>
</dbReference>
<keyword evidence="1" id="KW-0808">Transferase</keyword>
<sequence length="379" mass="39029">MTPATHRARAPRPSHPAALDAGSGAAAGAGTGHAPCHHGELLQGVFLDADGRRCAGLVTLPLAGPGSRADFVRRPGAPPEALTVVPADRGKAGRAAGITVTECARQLGLPPSGGQLRLTGDVPVGLGMGSSTSDVIATVRAVADSYGLRLAPDTVARIAVRAERASDPLMLDARPVLFAQREGRILDVLGPALPPLVVVGCVLGGGAPVDTLALPVREATDADVQEYQRLRTLLRRAIATGDASLVGRVATASARRGQQVLHHPEFETLTAIARRSGAAGVQIAHSGAVAGVLFDPAAPGDLRHRVRACRRALNTHGIPTTRTFTTPAPDARPAPTRPGSAPASPSLTTKESPDGPARRRGDRTARPDTSRRPSRLPAL</sequence>
<proteinExistence type="predicted"/>
<dbReference type="SUPFAM" id="SSF54211">
    <property type="entry name" value="Ribosomal protein S5 domain 2-like"/>
    <property type="match status" value="1"/>
</dbReference>
<keyword evidence="7" id="KW-1185">Reference proteome</keyword>
<feature type="region of interest" description="Disordered" evidence="3">
    <location>
        <begin position="317"/>
        <end position="379"/>
    </location>
</feature>
<dbReference type="GO" id="GO:0016301">
    <property type="term" value="F:kinase activity"/>
    <property type="evidence" value="ECO:0007669"/>
    <property type="project" value="UniProtKB-KW"/>
</dbReference>
<feature type="compositionally biased region" description="Basic residues" evidence="3">
    <location>
        <begin position="1"/>
        <end position="12"/>
    </location>
</feature>
<feature type="domain" description="GHMP kinase N-terminal" evidence="4">
    <location>
        <begin position="103"/>
        <end position="165"/>
    </location>
</feature>
<evidence type="ECO:0000259" key="4">
    <source>
        <dbReference type="Pfam" id="PF00288"/>
    </source>
</evidence>
<dbReference type="Pfam" id="PF08544">
    <property type="entry name" value="GHMP_kinases_C"/>
    <property type="match status" value="1"/>
</dbReference>
<evidence type="ECO:0000256" key="3">
    <source>
        <dbReference type="SAM" id="MobiDB-lite"/>
    </source>
</evidence>
<organism evidence="6 7">
    <name type="scientific">Streptomyces flavochromogenes</name>
    <dbReference type="NCBI Taxonomy" id="68199"/>
    <lineage>
        <taxon>Bacteria</taxon>
        <taxon>Bacillati</taxon>
        <taxon>Actinomycetota</taxon>
        <taxon>Actinomycetes</taxon>
        <taxon>Kitasatosporales</taxon>
        <taxon>Streptomycetaceae</taxon>
        <taxon>Streptomyces</taxon>
    </lineage>
</organism>
<reference evidence="6 7" key="1">
    <citation type="submission" date="2024-10" db="EMBL/GenBank/DDBJ databases">
        <title>The Natural Products Discovery Center: Release of the First 8490 Sequenced Strains for Exploring Actinobacteria Biosynthetic Diversity.</title>
        <authorList>
            <person name="Kalkreuter E."/>
            <person name="Kautsar S.A."/>
            <person name="Yang D."/>
            <person name="Bader C.D."/>
            <person name="Teijaro C.N."/>
            <person name="Fluegel L."/>
            <person name="Davis C.M."/>
            <person name="Simpson J.R."/>
            <person name="Lauterbach L."/>
            <person name="Steele A.D."/>
            <person name="Gui C."/>
            <person name="Meng S."/>
            <person name="Li G."/>
            <person name="Viehrig K."/>
            <person name="Ye F."/>
            <person name="Su P."/>
            <person name="Kiefer A.F."/>
            <person name="Nichols A."/>
            <person name="Cepeda A.J."/>
            <person name="Yan W."/>
            <person name="Fan B."/>
            <person name="Jiang Y."/>
            <person name="Adhikari A."/>
            <person name="Zheng C.-J."/>
            <person name="Schuster L."/>
            <person name="Cowan T.M."/>
            <person name="Smanski M.J."/>
            <person name="Chevrette M.G."/>
            <person name="De Carvalho L.P.S."/>
            <person name="Shen B."/>
        </authorList>
    </citation>
    <scope>NUCLEOTIDE SEQUENCE [LARGE SCALE GENOMIC DNA]</scope>
    <source>
        <strain evidence="6 7">NPDC012605</strain>
    </source>
</reference>
<evidence type="ECO:0000313" key="6">
    <source>
        <dbReference type="EMBL" id="MFF5922125.1"/>
    </source>
</evidence>
<accession>A0ABW6XX80</accession>
<protein>
    <submittedName>
        <fullName evidence="6">GHMP kinase</fullName>
    </submittedName>
</protein>
<comment type="caution">
    <text evidence="6">The sequence shown here is derived from an EMBL/GenBank/DDBJ whole genome shotgun (WGS) entry which is preliminary data.</text>
</comment>
<feature type="compositionally biased region" description="Low complexity" evidence="3">
    <location>
        <begin position="319"/>
        <end position="329"/>
    </location>
</feature>
<dbReference type="Gene3D" id="3.30.230.10">
    <property type="match status" value="1"/>
</dbReference>
<feature type="compositionally biased region" description="Low complexity" evidence="3">
    <location>
        <begin position="15"/>
        <end position="24"/>
    </location>
</feature>
<evidence type="ECO:0000256" key="1">
    <source>
        <dbReference type="ARBA" id="ARBA00022679"/>
    </source>
</evidence>
<gene>
    <name evidence="6" type="ORF">ACFY8C_27900</name>
</gene>
<evidence type="ECO:0000256" key="2">
    <source>
        <dbReference type="ARBA" id="ARBA00022777"/>
    </source>
</evidence>
<dbReference type="InterPro" id="IPR006204">
    <property type="entry name" value="GHMP_kinase_N_dom"/>
</dbReference>
<dbReference type="InterPro" id="IPR013750">
    <property type="entry name" value="GHMP_kinase_C_dom"/>
</dbReference>
<name>A0ABW6XX80_9ACTN</name>
<dbReference type="EMBL" id="JBIBDZ010000009">
    <property type="protein sequence ID" value="MFF5922125.1"/>
    <property type="molecule type" value="Genomic_DNA"/>
</dbReference>